<dbReference type="InterPro" id="IPR003593">
    <property type="entry name" value="AAA+_ATPase"/>
</dbReference>
<dbReference type="PROSITE" id="PS00211">
    <property type="entry name" value="ABC_TRANSPORTER_1"/>
    <property type="match status" value="2"/>
</dbReference>
<keyword evidence="3" id="KW-0547">Nucleotide-binding</keyword>
<dbReference type="Proteomes" id="UP000610303">
    <property type="component" value="Unassembled WGS sequence"/>
</dbReference>
<dbReference type="InterPro" id="IPR027417">
    <property type="entry name" value="P-loop_NTPase"/>
</dbReference>
<dbReference type="Gene3D" id="3.40.50.300">
    <property type="entry name" value="P-loop containing nucleotide triphosphate hydrolases"/>
    <property type="match status" value="2"/>
</dbReference>
<evidence type="ECO:0000256" key="2">
    <source>
        <dbReference type="ARBA" id="ARBA00022448"/>
    </source>
</evidence>
<name>A0A918CI47_AGRME</name>
<dbReference type="PROSITE" id="PS50893">
    <property type="entry name" value="ABC_TRANSPORTER_2"/>
    <property type="match status" value="2"/>
</dbReference>
<dbReference type="NCBIfam" id="NF008453">
    <property type="entry name" value="PRK11308.1"/>
    <property type="match status" value="2"/>
</dbReference>
<dbReference type="InterPro" id="IPR003439">
    <property type="entry name" value="ABC_transporter-like_ATP-bd"/>
</dbReference>
<accession>A0A918CI47</accession>
<dbReference type="GO" id="GO:0005524">
    <property type="term" value="F:ATP binding"/>
    <property type="evidence" value="ECO:0007669"/>
    <property type="project" value="UniProtKB-KW"/>
</dbReference>
<dbReference type="GO" id="GO:0016887">
    <property type="term" value="F:ATP hydrolysis activity"/>
    <property type="evidence" value="ECO:0007669"/>
    <property type="project" value="InterPro"/>
</dbReference>
<keyword evidence="7" id="KW-1185">Reference proteome</keyword>
<dbReference type="EMBL" id="BMRJ01000001">
    <property type="protein sequence ID" value="GGR25178.1"/>
    <property type="molecule type" value="Genomic_DNA"/>
</dbReference>
<dbReference type="Pfam" id="PF00005">
    <property type="entry name" value="ABC_tran"/>
    <property type="match status" value="2"/>
</dbReference>
<evidence type="ECO:0000256" key="4">
    <source>
        <dbReference type="ARBA" id="ARBA00022840"/>
    </source>
</evidence>
<dbReference type="InterPro" id="IPR017871">
    <property type="entry name" value="ABC_transporter-like_CS"/>
</dbReference>
<dbReference type="SMART" id="SM00382">
    <property type="entry name" value="AAA"/>
    <property type="match status" value="2"/>
</dbReference>
<comment type="similarity">
    <text evidence="1">Belongs to the ABC transporter superfamily.</text>
</comment>
<dbReference type="GO" id="GO:0015833">
    <property type="term" value="P:peptide transport"/>
    <property type="evidence" value="ECO:0007669"/>
    <property type="project" value="InterPro"/>
</dbReference>
<keyword evidence="2" id="KW-0813">Transport</keyword>
<dbReference type="PANTHER" id="PTHR43776">
    <property type="entry name" value="TRANSPORT ATP-BINDING PROTEIN"/>
    <property type="match status" value="1"/>
</dbReference>
<protein>
    <submittedName>
        <fullName evidence="6">ABC transporter ATP-binding protein</fullName>
    </submittedName>
</protein>
<dbReference type="AlphaFoldDB" id="A0A918CI47"/>
<evidence type="ECO:0000256" key="3">
    <source>
        <dbReference type="ARBA" id="ARBA00022741"/>
    </source>
</evidence>
<reference evidence="6" key="1">
    <citation type="journal article" date="2014" name="Int. J. Syst. Evol. Microbiol.">
        <title>Complete genome sequence of Corynebacterium casei LMG S-19264T (=DSM 44701T), isolated from a smear-ripened cheese.</title>
        <authorList>
            <consortium name="US DOE Joint Genome Institute (JGI-PGF)"/>
            <person name="Walter F."/>
            <person name="Albersmeier A."/>
            <person name="Kalinowski J."/>
            <person name="Ruckert C."/>
        </authorList>
    </citation>
    <scope>NUCLEOTIDE SEQUENCE</scope>
    <source>
        <strain evidence="6">JCM 3346</strain>
    </source>
</reference>
<reference evidence="6" key="2">
    <citation type="submission" date="2020-09" db="EMBL/GenBank/DDBJ databases">
        <authorList>
            <person name="Sun Q."/>
            <person name="Ohkuma M."/>
        </authorList>
    </citation>
    <scope>NUCLEOTIDE SEQUENCE</scope>
    <source>
        <strain evidence="6">JCM 3346</strain>
    </source>
</reference>
<dbReference type="PANTHER" id="PTHR43776:SF7">
    <property type="entry name" value="D,D-DIPEPTIDE TRANSPORT ATP-BINDING PROTEIN DDPF-RELATED"/>
    <property type="match status" value="1"/>
</dbReference>
<proteinExistence type="inferred from homology"/>
<feature type="domain" description="ABC transporter" evidence="5">
    <location>
        <begin position="6"/>
        <end position="251"/>
    </location>
</feature>
<dbReference type="SUPFAM" id="SSF52540">
    <property type="entry name" value="P-loop containing nucleoside triphosphate hydrolases"/>
    <property type="match status" value="2"/>
</dbReference>
<keyword evidence="4 6" id="KW-0067">ATP-binding</keyword>
<dbReference type="GO" id="GO:0055085">
    <property type="term" value="P:transmembrane transport"/>
    <property type="evidence" value="ECO:0007669"/>
    <property type="project" value="UniProtKB-ARBA"/>
</dbReference>
<dbReference type="CDD" id="cd03257">
    <property type="entry name" value="ABC_NikE_OppD_transporters"/>
    <property type="match status" value="2"/>
</dbReference>
<evidence type="ECO:0000259" key="5">
    <source>
        <dbReference type="PROSITE" id="PS50893"/>
    </source>
</evidence>
<feature type="domain" description="ABC transporter" evidence="5">
    <location>
        <begin position="295"/>
        <end position="535"/>
    </location>
</feature>
<evidence type="ECO:0000313" key="6">
    <source>
        <dbReference type="EMBL" id="GGR25178.1"/>
    </source>
</evidence>
<dbReference type="Pfam" id="PF08352">
    <property type="entry name" value="oligo_HPY"/>
    <property type="match status" value="2"/>
</dbReference>
<dbReference type="RefSeq" id="WP_189084963.1">
    <property type="nucleotide sequence ID" value="NZ_BMRJ01000001.1"/>
</dbReference>
<gene>
    <name evidence="6" type="ORF">GCM10010196_18970</name>
</gene>
<evidence type="ECO:0000256" key="1">
    <source>
        <dbReference type="ARBA" id="ARBA00005417"/>
    </source>
</evidence>
<dbReference type="InterPro" id="IPR050319">
    <property type="entry name" value="ABC_transp_ATP-bind"/>
</dbReference>
<comment type="caution">
    <text evidence="6">The sequence shown here is derived from an EMBL/GenBank/DDBJ whole genome shotgun (WGS) entry which is preliminary data.</text>
</comment>
<organism evidence="6 7">
    <name type="scientific">Agromyces mediolanus</name>
    <name type="common">Corynebacterium mediolanum</name>
    <dbReference type="NCBI Taxonomy" id="41986"/>
    <lineage>
        <taxon>Bacteria</taxon>
        <taxon>Bacillati</taxon>
        <taxon>Actinomycetota</taxon>
        <taxon>Actinomycetes</taxon>
        <taxon>Micrococcales</taxon>
        <taxon>Microbacteriaceae</taxon>
        <taxon>Agromyces</taxon>
    </lineage>
</organism>
<sequence length="554" mass="58389">MSGAALTVRGLRIGYGGTAVVRGVDLDLAPGRIVALVGESGSGKSVTARALLGLAGRGAEVEAERFELDGEDVRGAGERRWRRLRGAKVGLVLQDALASLDPLRPIGREIGDALRLHLGLRPAAARQRVLELLERLELPHPALTIDRRSGELSGGMRQRALIAAAVVLDPPVLIADEPTTALDVGVQATVLQLLREAADRGTAVLLISHDLAVVSGIADEVLVLADGAVVERGPTAEVLGAPRHPATRALIAAVPTEVPRGVPLLEAARLDDPNAPLPAAAAPPAGSTADSAPILEASGLRRVYRSRGSELVAVDDVSLALRPGRTLGLVGESGSGKTTLARLLLALERPDAGAVRLDGGPWSESSEAARRPDRRRMGAIWQDPYGSFDPRWGVARLLRDALSVGGQESDERAVHELLDLVRLPTAIAASHPLELSGGQRQRVAIARALAARPEILIADEPVSALDVTVQAAVLDLLDELQRERGLAMLFISHDLGVVRHMSDELAVMRHGRVLEHGDAGRLFAAPQHAYTAALIRHSPRLAWGGDAHGPASTR</sequence>
<evidence type="ECO:0000313" key="7">
    <source>
        <dbReference type="Proteomes" id="UP000610303"/>
    </source>
</evidence>
<dbReference type="InterPro" id="IPR013563">
    <property type="entry name" value="Oligopep_ABC_C"/>
</dbReference>